<sequence>MVTPTADDTRWGAGRLKITNVKSVGSLYDFPDITVQRNCWKPDVRAGRHECRETWLVQVLHKLWNGKLSSVTDNRKQEMINRLLTELVEFMTPKSTEGQNLSGRTTGSLAWRQARGEVGTTSAESKPEYVFNLTEDEKKSKTFHIRYSCAKDEYVRMSDLDADKVVGFSSCLYKCEKMFRKEEQDWKMVYLARKEGSPRSSLTWKFDFKGLKISKLEVRISSAVYENGVISWQLCSDSKCAMLKGSNEFQTVHDLEGEDGMTITADLSEGKGDNSWQHTQLFRQSVSDLEFYPFEVKVHFA</sequence>
<name>A0A6J8A8G9_MYTCO</name>
<proteinExistence type="inferred from homology"/>
<evidence type="ECO:0000313" key="15">
    <source>
        <dbReference type="Proteomes" id="UP000507470"/>
    </source>
</evidence>
<evidence type="ECO:0000256" key="7">
    <source>
        <dbReference type="ARBA" id="ARBA00022723"/>
    </source>
</evidence>
<dbReference type="OrthoDB" id="409136at2759"/>
<protein>
    <recommendedName>
        <fullName evidence="5">Peptide-N(4)-(N-acetyl-beta-glucosaminyl)asparagine amidase</fullName>
        <ecNumber evidence="4">3.5.1.52</ecNumber>
    </recommendedName>
    <alternativeName>
        <fullName evidence="11">Peptide:N-glycanase</fullName>
    </alternativeName>
</protein>
<reference evidence="14 15" key="1">
    <citation type="submission" date="2020-06" db="EMBL/GenBank/DDBJ databases">
        <authorList>
            <person name="Li R."/>
            <person name="Bekaert M."/>
        </authorList>
    </citation>
    <scope>NUCLEOTIDE SEQUENCE [LARGE SCALE GENOMIC DNA]</scope>
    <source>
        <strain evidence="15">wild</strain>
    </source>
</reference>
<evidence type="ECO:0000256" key="4">
    <source>
        <dbReference type="ARBA" id="ARBA00012158"/>
    </source>
</evidence>
<evidence type="ECO:0000256" key="10">
    <source>
        <dbReference type="ARBA" id="ARBA00024870"/>
    </source>
</evidence>
<dbReference type="EMBL" id="CACVKT020000805">
    <property type="protein sequence ID" value="CAC5363219.1"/>
    <property type="molecule type" value="Genomic_DNA"/>
</dbReference>
<dbReference type="GO" id="GO:0006516">
    <property type="term" value="P:glycoprotein catabolic process"/>
    <property type="evidence" value="ECO:0007669"/>
    <property type="project" value="InterPro"/>
</dbReference>
<evidence type="ECO:0000256" key="6">
    <source>
        <dbReference type="ARBA" id="ARBA00022490"/>
    </source>
</evidence>
<evidence type="ECO:0000259" key="13">
    <source>
        <dbReference type="PROSITE" id="PS51398"/>
    </source>
</evidence>
<keyword evidence="15" id="KW-1185">Reference proteome</keyword>
<evidence type="ECO:0000256" key="5">
    <source>
        <dbReference type="ARBA" id="ARBA00018546"/>
    </source>
</evidence>
<dbReference type="GO" id="GO:0046872">
    <property type="term" value="F:metal ion binding"/>
    <property type="evidence" value="ECO:0007669"/>
    <property type="project" value="UniProtKB-KW"/>
</dbReference>
<dbReference type="SUPFAM" id="SSF49785">
    <property type="entry name" value="Galactose-binding domain-like"/>
    <property type="match status" value="1"/>
</dbReference>
<dbReference type="GO" id="GO:0000224">
    <property type="term" value="F:peptide-N4-(N-acetyl-beta-glucosaminyl)asparagine amidase activity"/>
    <property type="evidence" value="ECO:0007669"/>
    <property type="project" value="UniProtKB-EC"/>
</dbReference>
<dbReference type="EC" id="3.5.1.52" evidence="4"/>
<comment type="catalytic activity">
    <reaction evidence="1">
        <text>Hydrolysis of an N(4)-(acetyl-beta-D-glucosaminyl)asparagine residue in which the glucosamine residue may be further glycosylated, to yield a (substituted) N-acetyl-beta-D-glucosaminylamine and a peptide containing an aspartate residue.</text>
        <dbReference type="EC" id="3.5.1.52"/>
    </reaction>
</comment>
<dbReference type="AlphaFoldDB" id="A0A6J8A8G9"/>
<dbReference type="GO" id="GO:0005829">
    <property type="term" value="C:cytosol"/>
    <property type="evidence" value="ECO:0007669"/>
    <property type="project" value="TreeGrafter"/>
</dbReference>
<dbReference type="PANTHER" id="PTHR12143:SF19">
    <property type="entry name" value="PEPTIDE-N(4)-(N-ACETYL-BETA-GLUCOSAMINYL)ASPARAGINE AMIDASE"/>
    <property type="match status" value="1"/>
</dbReference>
<evidence type="ECO:0000313" key="14">
    <source>
        <dbReference type="EMBL" id="CAC5363219.1"/>
    </source>
</evidence>
<comment type="similarity">
    <text evidence="12">Belongs to the transglutaminase-like superfamily. PNGase family.</text>
</comment>
<dbReference type="InterPro" id="IPR008979">
    <property type="entry name" value="Galactose-bd-like_sf"/>
</dbReference>
<dbReference type="PANTHER" id="PTHR12143">
    <property type="entry name" value="PEPTIDE N-GLYCANASE PNGASE -RELATED"/>
    <property type="match status" value="1"/>
</dbReference>
<feature type="domain" description="PAW" evidence="13">
    <location>
        <begin position="100"/>
        <end position="301"/>
    </location>
</feature>
<gene>
    <name evidence="14" type="ORF">MCOR_4724</name>
</gene>
<dbReference type="InterPro" id="IPR038680">
    <property type="entry name" value="PAW_sf"/>
</dbReference>
<evidence type="ECO:0000256" key="11">
    <source>
        <dbReference type="ARBA" id="ARBA00032901"/>
    </source>
</evidence>
<dbReference type="InterPro" id="IPR050883">
    <property type="entry name" value="PNGase"/>
</dbReference>
<evidence type="ECO:0000256" key="12">
    <source>
        <dbReference type="PROSITE-ProRule" id="PRU00731"/>
    </source>
</evidence>
<dbReference type="FunFam" id="2.60.120.1020:FF:000001">
    <property type="entry name" value="Peptide-N(4)-(N-acetyl-beta-glucosaminyl)asparagine amidase"/>
    <property type="match status" value="1"/>
</dbReference>
<evidence type="ECO:0000256" key="3">
    <source>
        <dbReference type="ARBA" id="ARBA00004496"/>
    </source>
</evidence>
<dbReference type="InterPro" id="IPR006588">
    <property type="entry name" value="Peptide_N_glycanase_PAW_dom"/>
</dbReference>
<comment type="subcellular location">
    <subcellularLocation>
        <location evidence="3">Cytoplasm</location>
    </subcellularLocation>
</comment>
<comment type="cofactor">
    <cofactor evidence="2">
        <name>Zn(2+)</name>
        <dbReference type="ChEBI" id="CHEBI:29105"/>
    </cofactor>
</comment>
<keyword evidence="7" id="KW-0479">Metal-binding</keyword>
<evidence type="ECO:0000256" key="1">
    <source>
        <dbReference type="ARBA" id="ARBA00001650"/>
    </source>
</evidence>
<comment type="function">
    <text evidence="10">Specifically deglycosylates the denatured form of N-linked glycoproteins in the cytoplasm and assists their proteasome-mediated degradation. Cleaves the beta-aspartyl-glucosamine (GlcNAc) of the glycan and the amide side chain of Asn, converting Asn to Asp. Prefers proteins containing high-mannose over those bearing complex type oligosaccharides. Can recognize misfolded proteins in the endoplasmic reticulum that are exported to the cytosol to be destroyed and deglycosylate them, while it has no activity toward native proteins. Deglycosylation is a prerequisite for subsequent proteasome-mediated degradation of some, but not all, misfolded glycoproteins.</text>
</comment>
<keyword evidence="8 14" id="KW-0378">Hydrolase</keyword>
<dbReference type="Gene3D" id="2.60.120.1020">
    <property type="entry name" value="Peptide N glycanase, PAW domain"/>
    <property type="match status" value="1"/>
</dbReference>
<dbReference type="SMART" id="SM00613">
    <property type="entry name" value="PAW"/>
    <property type="match status" value="1"/>
</dbReference>
<organism evidence="14 15">
    <name type="scientific">Mytilus coruscus</name>
    <name type="common">Sea mussel</name>
    <dbReference type="NCBI Taxonomy" id="42192"/>
    <lineage>
        <taxon>Eukaryota</taxon>
        <taxon>Metazoa</taxon>
        <taxon>Spiralia</taxon>
        <taxon>Lophotrochozoa</taxon>
        <taxon>Mollusca</taxon>
        <taxon>Bivalvia</taxon>
        <taxon>Autobranchia</taxon>
        <taxon>Pteriomorphia</taxon>
        <taxon>Mytilida</taxon>
        <taxon>Mytiloidea</taxon>
        <taxon>Mytilidae</taxon>
        <taxon>Mytilinae</taxon>
        <taxon>Mytilus</taxon>
    </lineage>
</organism>
<evidence type="ECO:0000256" key="2">
    <source>
        <dbReference type="ARBA" id="ARBA00001947"/>
    </source>
</evidence>
<dbReference type="Pfam" id="PF04721">
    <property type="entry name" value="PAW"/>
    <property type="match status" value="1"/>
</dbReference>
<evidence type="ECO:0000256" key="8">
    <source>
        <dbReference type="ARBA" id="ARBA00022801"/>
    </source>
</evidence>
<dbReference type="GO" id="GO:0005634">
    <property type="term" value="C:nucleus"/>
    <property type="evidence" value="ECO:0007669"/>
    <property type="project" value="TreeGrafter"/>
</dbReference>
<keyword evidence="6" id="KW-0963">Cytoplasm</keyword>
<evidence type="ECO:0000256" key="9">
    <source>
        <dbReference type="ARBA" id="ARBA00022833"/>
    </source>
</evidence>
<keyword evidence="9" id="KW-0862">Zinc</keyword>
<dbReference type="PROSITE" id="PS51398">
    <property type="entry name" value="PAW"/>
    <property type="match status" value="1"/>
</dbReference>
<dbReference type="Proteomes" id="UP000507470">
    <property type="component" value="Unassembled WGS sequence"/>
</dbReference>
<accession>A0A6J8A8G9</accession>